<dbReference type="STRING" id="1172567.WQO_02710"/>
<dbReference type="AlphaFoldDB" id="A0A0U3L7F3"/>
<proteinExistence type="predicted"/>
<organism evidence="3 4">
    <name type="scientific">Streptomyces globisporus C-1027</name>
    <dbReference type="NCBI Taxonomy" id="1172567"/>
    <lineage>
        <taxon>Bacteria</taxon>
        <taxon>Bacillati</taxon>
        <taxon>Actinomycetota</taxon>
        <taxon>Actinomycetes</taxon>
        <taxon>Kitasatosporales</taxon>
        <taxon>Streptomycetaceae</taxon>
        <taxon>Streptomyces</taxon>
    </lineage>
</organism>
<dbReference type="PANTHER" id="PTHR33744">
    <property type="entry name" value="CARBOHYDRATE DIACID REGULATOR"/>
    <property type="match status" value="1"/>
</dbReference>
<dbReference type="EMBL" id="CP013738">
    <property type="protein sequence ID" value="ALU92364.1"/>
    <property type="molecule type" value="Genomic_DNA"/>
</dbReference>
<dbReference type="InterPro" id="IPR051448">
    <property type="entry name" value="CdaR-like_regulators"/>
</dbReference>
<evidence type="ECO:0000259" key="1">
    <source>
        <dbReference type="Pfam" id="PF13556"/>
    </source>
</evidence>
<evidence type="ECO:0000259" key="2">
    <source>
        <dbReference type="Pfam" id="PF25906"/>
    </source>
</evidence>
<dbReference type="PANTHER" id="PTHR33744:SF1">
    <property type="entry name" value="DNA-BINDING TRANSCRIPTIONAL ACTIVATOR ADER"/>
    <property type="match status" value="1"/>
</dbReference>
<dbReference type="KEGG" id="sgb:WQO_02710"/>
<dbReference type="Pfam" id="PF25906">
    <property type="entry name" value="PucR-like_N"/>
    <property type="match status" value="1"/>
</dbReference>
<dbReference type="InterPro" id="IPR042070">
    <property type="entry name" value="PucR_C-HTH_sf"/>
</dbReference>
<evidence type="ECO:0000313" key="4">
    <source>
        <dbReference type="Proteomes" id="UP000064183"/>
    </source>
</evidence>
<gene>
    <name evidence="3" type="ORF">WQO_02710</name>
</gene>
<accession>A0A0U3L7F3</accession>
<name>A0A0U3L7F3_STRGL</name>
<feature type="domain" description="PucR-like N-terminal" evidence="2">
    <location>
        <begin position="23"/>
        <end position="174"/>
    </location>
</feature>
<feature type="domain" description="PucR C-terminal helix-turn-helix" evidence="1">
    <location>
        <begin position="331"/>
        <end position="389"/>
    </location>
</feature>
<reference evidence="3 4" key="1">
    <citation type="journal article" date="2012" name="J. Bacteriol.">
        <title>Draft genome sequence of Streptomyces globisporus C-1027, which produces an antitumor antibiotic consisting of a nine-membered enediyne with a chromoprotein.</title>
        <authorList>
            <person name="Wang L."/>
            <person name="Wang S."/>
            <person name="He Q."/>
            <person name="Yu T."/>
            <person name="Li Q."/>
            <person name="Hong B."/>
        </authorList>
    </citation>
    <scope>NUCLEOTIDE SEQUENCE [LARGE SCALE GENOMIC DNA]</scope>
    <source>
        <strain evidence="3 4">C-1027</strain>
    </source>
</reference>
<dbReference type="Pfam" id="PF13556">
    <property type="entry name" value="HTH_30"/>
    <property type="match status" value="1"/>
</dbReference>
<dbReference type="GeneID" id="27781204"/>
<dbReference type="Proteomes" id="UP000064183">
    <property type="component" value="Chromosome"/>
</dbReference>
<evidence type="ECO:0000313" key="3">
    <source>
        <dbReference type="EMBL" id="ALU92364.1"/>
    </source>
</evidence>
<dbReference type="InterPro" id="IPR058663">
    <property type="entry name" value="PucR-like_N"/>
</dbReference>
<sequence length="401" mass="44437">MTRTAWQEVPRSQLDRFAAIALSEAPELAQTILHAIRRDYPYLHLVEDESGEPLALVGIRRAIEGFVDNLTSGAHPRVPPEMFQEFGRGEGLEGRSLDSLQAIYRFGVRLTWRRLAEIGQQVDIPAPAMYELAESGFEYLDGLVEQSVRGYAEAAARRASERLRLQRQLIEMLLMEHRVESTRTLAERAARIGWELPETIAVGVLIRPAREAVAPAVGQGILLEMESEQPRIVIPDPDTAGRAETLRRATAGWSGAIGPAVPLAAAATSLRWAETAVQLIKKDLLPQGEVLHCTERVEQLVLLPAQELIDASARRCLAPLDGLSPTQSRRLAETLLAWIETPGGAPEVAARLGVHPQTARYRLRQIRELWGDAIDEPDQRFEMLLVLRAQRLRGDLAPAQG</sequence>
<protein>
    <submittedName>
        <fullName evidence="3">Uncharacterized protein</fullName>
    </submittedName>
</protein>
<dbReference type="Gene3D" id="1.10.10.2840">
    <property type="entry name" value="PucR C-terminal helix-turn-helix domain"/>
    <property type="match status" value="1"/>
</dbReference>
<dbReference type="RefSeq" id="WP_010062691.1">
    <property type="nucleotide sequence ID" value="NZ_CP013738.1"/>
</dbReference>
<dbReference type="InterPro" id="IPR025736">
    <property type="entry name" value="PucR_C-HTH_dom"/>
</dbReference>